<comment type="caution">
    <text evidence="3">The sequence shown here is derived from an EMBL/GenBank/DDBJ whole genome shotgun (WGS) entry which is preliminary data.</text>
</comment>
<dbReference type="SUPFAM" id="SSF47699">
    <property type="entry name" value="Bifunctional inhibitor/lipid-transfer protein/seed storage 2S albumin"/>
    <property type="match status" value="1"/>
</dbReference>
<dbReference type="EMBL" id="CAKMRJ010000002">
    <property type="protein sequence ID" value="CAH1416445.1"/>
    <property type="molecule type" value="Genomic_DNA"/>
</dbReference>
<evidence type="ECO:0000256" key="2">
    <source>
        <dbReference type="SAM" id="MobiDB-lite"/>
    </source>
</evidence>
<dbReference type="PANTHER" id="PTHR33076">
    <property type="entry name" value="NON-SPECIFIC LIPID-TRANSFER PROTEIN 2-RELATED"/>
    <property type="match status" value="1"/>
</dbReference>
<feature type="compositionally biased region" description="Basic and acidic residues" evidence="2">
    <location>
        <begin position="13"/>
        <end position="23"/>
    </location>
</feature>
<gene>
    <name evidence="3" type="ORF">LVIROSA_LOCUS4209</name>
</gene>
<reference evidence="3 4" key="1">
    <citation type="submission" date="2022-01" db="EMBL/GenBank/DDBJ databases">
        <authorList>
            <person name="Xiong W."/>
            <person name="Schranz E."/>
        </authorList>
    </citation>
    <scope>NUCLEOTIDE SEQUENCE [LARGE SCALE GENOMIC DNA]</scope>
</reference>
<name>A0AAU9M374_9ASTR</name>
<evidence type="ECO:0008006" key="5">
    <source>
        <dbReference type="Google" id="ProtNLM"/>
    </source>
</evidence>
<dbReference type="Proteomes" id="UP001157418">
    <property type="component" value="Unassembled WGS sequence"/>
</dbReference>
<evidence type="ECO:0000313" key="4">
    <source>
        <dbReference type="Proteomes" id="UP001157418"/>
    </source>
</evidence>
<evidence type="ECO:0000313" key="3">
    <source>
        <dbReference type="EMBL" id="CAH1416445.1"/>
    </source>
</evidence>
<protein>
    <recommendedName>
        <fullName evidence="5">Bifunctional inhibitor/plant lipid transfer protein/seed storage helical domain-containing protein</fullName>
    </recommendedName>
</protein>
<dbReference type="GO" id="GO:0008289">
    <property type="term" value="F:lipid binding"/>
    <property type="evidence" value="ECO:0007669"/>
    <property type="project" value="InterPro"/>
</dbReference>
<dbReference type="GO" id="GO:0006869">
    <property type="term" value="P:lipid transport"/>
    <property type="evidence" value="ECO:0007669"/>
    <property type="project" value="InterPro"/>
</dbReference>
<dbReference type="InterPro" id="IPR000528">
    <property type="entry name" value="Plant_nsLTP"/>
</dbReference>
<dbReference type="InterPro" id="IPR036312">
    <property type="entry name" value="Bifun_inhib/LTP/seed_sf"/>
</dbReference>
<feature type="compositionally biased region" description="Polar residues" evidence="2">
    <location>
        <begin position="1"/>
        <end position="11"/>
    </location>
</feature>
<proteinExistence type="inferred from homology"/>
<evidence type="ECO:0000256" key="1">
    <source>
        <dbReference type="ARBA" id="ARBA00009748"/>
    </source>
</evidence>
<keyword evidence="4" id="KW-1185">Reference proteome</keyword>
<feature type="region of interest" description="Disordered" evidence="2">
    <location>
        <begin position="1"/>
        <end position="30"/>
    </location>
</feature>
<sequence length="131" mass="14766">MMSAQNDNLGNKGNEEKEDRDEQLVSNLNPFGRKNLKNGFPGNSVNNAFTPCLGFFDMKEDKPSRSCCDGVDSILRMTKNSTEYRVATCDCLKTFMANHTRTRFYKINEPCNSLRLGIPDIDPKADCSRIS</sequence>
<comment type="similarity">
    <text evidence="1">Belongs to the plant LTP family.</text>
</comment>
<accession>A0AAU9M374</accession>
<organism evidence="3 4">
    <name type="scientific">Lactuca virosa</name>
    <dbReference type="NCBI Taxonomy" id="75947"/>
    <lineage>
        <taxon>Eukaryota</taxon>
        <taxon>Viridiplantae</taxon>
        <taxon>Streptophyta</taxon>
        <taxon>Embryophyta</taxon>
        <taxon>Tracheophyta</taxon>
        <taxon>Spermatophyta</taxon>
        <taxon>Magnoliopsida</taxon>
        <taxon>eudicotyledons</taxon>
        <taxon>Gunneridae</taxon>
        <taxon>Pentapetalae</taxon>
        <taxon>asterids</taxon>
        <taxon>campanulids</taxon>
        <taxon>Asterales</taxon>
        <taxon>Asteraceae</taxon>
        <taxon>Cichorioideae</taxon>
        <taxon>Cichorieae</taxon>
        <taxon>Lactucinae</taxon>
        <taxon>Lactuca</taxon>
    </lineage>
</organism>
<dbReference type="AlphaFoldDB" id="A0AAU9M374"/>
<dbReference type="Gene3D" id="1.10.110.10">
    <property type="entry name" value="Plant lipid-transfer and hydrophobic proteins"/>
    <property type="match status" value="1"/>
</dbReference>